<name>A0A1D9GJY9_9GAMM</name>
<dbReference type="AlphaFoldDB" id="A0A1D9GJY9"/>
<dbReference type="EMBL" id="CP017715">
    <property type="protein sequence ID" value="AOY87710.1"/>
    <property type="molecule type" value="Genomic_DNA"/>
</dbReference>
<reference evidence="1 2" key="1">
    <citation type="submission" date="2016-10" db="EMBL/GenBank/DDBJ databases">
        <title>Marinobacter salinus sp. nov., a moderately halophilic bacterium isolated from a tidal flat environment.</title>
        <authorList>
            <person name="Park S.-J."/>
        </authorList>
    </citation>
    <scope>NUCLEOTIDE SEQUENCE [LARGE SCALE GENOMIC DNA]</scope>
    <source>
        <strain evidence="1 2">Hb8</strain>
    </source>
</reference>
<sequence length="225" mass="25800">MAAAPTSRNPTIRCHSGELIPRQRQSTRALRTGTDSYIQWMVKHPHLTEFHSRAEWLYAGLLEGNAKVISYVPQPFTLQVGKRRYTPDCYVLEGAERRVVELKPRGEFDEVLRGPLEAFFAIQGMTFDVVSNESVYERAIEAETWLDIVRVLHLNREMNTVVAEYDVLDLITPGQARRFDDLVDPGDRPSSRLREVAALRLLQRGLLKGDFTKKPLNYDTELTRT</sequence>
<evidence type="ECO:0008006" key="3">
    <source>
        <dbReference type="Google" id="ProtNLM"/>
    </source>
</evidence>
<dbReference type="KEGG" id="msq:BKP64_05725"/>
<evidence type="ECO:0000313" key="2">
    <source>
        <dbReference type="Proteomes" id="UP000177445"/>
    </source>
</evidence>
<gene>
    <name evidence="1" type="ORF">BKP64_05725</name>
</gene>
<keyword evidence="2" id="KW-1185">Reference proteome</keyword>
<dbReference type="RefSeq" id="WP_070967153.1">
    <property type="nucleotide sequence ID" value="NZ_CP017715.1"/>
</dbReference>
<organism evidence="1 2">
    <name type="scientific">Marinobacter salinus</name>
    <dbReference type="NCBI Taxonomy" id="1874317"/>
    <lineage>
        <taxon>Bacteria</taxon>
        <taxon>Pseudomonadati</taxon>
        <taxon>Pseudomonadota</taxon>
        <taxon>Gammaproteobacteria</taxon>
        <taxon>Pseudomonadales</taxon>
        <taxon>Marinobacteraceae</taxon>
        <taxon>Marinobacter</taxon>
    </lineage>
</organism>
<protein>
    <recommendedName>
        <fullName evidence="3">TnsA endonuclease N-terminal domain-containing protein</fullName>
    </recommendedName>
</protein>
<dbReference type="OrthoDB" id="6197764at2"/>
<dbReference type="Proteomes" id="UP000177445">
    <property type="component" value="Chromosome"/>
</dbReference>
<dbReference type="STRING" id="1874317.BKP64_05725"/>
<proteinExistence type="predicted"/>
<evidence type="ECO:0000313" key="1">
    <source>
        <dbReference type="EMBL" id="AOY87710.1"/>
    </source>
</evidence>
<accession>A0A1D9GJY9</accession>